<dbReference type="InterPro" id="IPR002121">
    <property type="entry name" value="HRDC_dom"/>
</dbReference>
<name>A0AAV1RY22_9ROSI</name>
<dbReference type="GO" id="GO:0000467">
    <property type="term" value="P:exonucleolytic trimming to generate mature 3'-end of 5.8S rRNA from tricistronic rRNA transcript (SSU-rRNA, 5.8S rRNA, LSU-rRNA)"/>
    <property type="evidence" value="ECO:0007669"/>
    <property type="project" value="InterPro"/>
</dbReference>
<dbReference type="EMBL" id="CAWUPB010001160">
    <property type="protein sequence ID" value="CAK7341517.1"/>
    <property type="molecule type" value="Genomic_DNA"/>
</dbReference>
<keyword evidence="12" id="KW-1185">Reference proteome</keyword>
<sequence>MTQSDAYKDETAEEEFPKQSQTLQTLTATQLSSSVSNLSASSRAIPSNKDFHFYYNFDEFKLPIQEMAAKSQSLLESIGSSSSNHIFKEKLQFPTDVDMDEAYDWLVNVNDEIFERFDTSIDEFKKIREETGRVEGVDSEDGFQLVHGKKNKKLMKKAINDDSVSCAVGESGVKVADNKKGILGNKAKVPFHIPTIRRPQEEHNILVNNSNRAFDHVWLERSEDGLRVIHPLEKLSVLDFVDKSIGDVEPAPPLPIESTAFKLVEEVKDLKELAAKLRGVNEFAVDLEHNQYRSFQGLTCLMQISTRTEDFIVDTLKLRIHIGPYLREVFKDPVKRKVMHGADRDIMWLQRDFGIYICNLFDTGQASRVLKLERNSLEYLLNHFCGVTAKKEVDLSVPCRYQNADWRLRPLPDEMIRTDCMNYFLKIPAYVLIFNVKVANVNFQQLSNGQLFFGDRYAREDTHYLLHIYDLMRALLLSKPNDNENADPPLLEVYKRSYDVCMQLYERDLFAENSYLHMYGLPGAGFNAQQLAIVAGLYEWRDAIARAEDESTGYILPNKTLIEIAKEMPVTTSKLRRLLKSKHSYIERHLSSVVSIIRHSMQNSAAFEAAVQHLKEKHMETASQEDAEANDGSEAKSICGGNGMNSGVAICPETSVHLKTGLLKQGSSIVELGRGELGSSAKHHGENGEMKNGSSNISDTSPKGKVAGVTVQVLKKPTGAFGALLGGAATKRKLGTDKKVNEEIKLEKIRSSVNLPFHSFMGRNEPPKPVIEETVGVTEISHAEESLAVPATGSSLEDIIMLDDDSDMEQNAHIAETERDDSKITNVNGDDEFSGSALETDEGEEPVSLSDLSSSFQKCLQSSNENRKTLEAKKSGEPSGSLKLKPFDYSAALRFGEDPSGKLKVGSAKNQRGVLDCVATIKTSPAPRAQKDDETGEFCQGRRRQAFPATGNRSATFR</sequence>
<comment type="similarity">
    <text evidence="8">Belongs to the exosome component 10/RRP6 family.</text>
</comment>
<feature type="region of interest" description="Disordered" evidence="9">
    <location>
        <begin position="815"/>
        <end position="850"/>
    </location>
</feature>
<dbReference type="SMART" id="SM00474">
    <property type="entry name" value="35EXOc"/>
    <property type="match status" value="1"/>
</dbReference>
<feature type="compositionally biased region" description="Basic and acidic residues" evidence="9">
    <location>
        <begin position="1"/>
        <end position="10"/>
    </location>
</feature>
<evidence type="ECO:0000256" key="1">
    <source>
        <dbReference type="ARBA" id="ARBA00004123"/>
    </source>
</evidence>
<dbReference type="InterPro" id="IPR044876">
    <property type="entry name" value="HRDC_dom_sf"/>
</dbReference>
<comment type="subcellular location">
    <subcellularLocation>
        <location evidence="1">Nucleus</location>
    </subcellularLocation>
</comment>
<dbReference type="GO" id="GO:0071039">
    <property type="term" value="P:nuclear polyadenylation-dependent CUT catabolic process"/>
    <property type="evidence" value="ECO:0007669"/>
    <property type="project" value="TreeGrafter"/>
</dbReference>
<dbReference type="Proteomes" id="UP001314170">
    <property type="component" value="Unassembled WGS sequence"/>
</dbReference>
<feature type="region of interest" description="Disordered" evidence="9">
    <location>
        <begin position="678"/>
        <end position="702"/>
    </location>
</feature>
<evidence type="ECO:0000256" key="5">
    <source>
        <dbReference type="ARBA" id="ARBA00022835"/>
    </source>
</evidence>
<dbReference type="PANTHER" id="PTHR12124:SF47">
    <property type="entry name" value="EXOSOME COMPONENT 10"/>
    <property type="match status" value="1"/>
</dbReference>
<feature type="compositionally biased region" description="Polar residues" evidence="9">
    <location>
        <begin position="692"/>
        <end position="701"/>
    </location>
</feature>
<evidence type="ECO:0000256" key="9">
    <source>
        <dbReference type="SAM" id="MobiDB-lite"/>
    </source>
</evidence>
<proteinExistence type="inferred from homology"/>
<feature type="region of interest" description="Disordered" evidence="9">
    <location>
        <begin position="924"/>
        <end position="958"/>
    </location>
</feature>
<keyword evidence="7" id="KW-0539">Nucleus</keyword>
<keyword evidence="4" id="KW-0378">Hydrolase</keyword>
<dbReference type="Pfam" id="PF08066">
    <property type="entry name" value="PMC2NT"/>
    <property type="match status" value="1"/>
</dbReference>
<evidence type="ECO:0000256" key="8">
    <source>
        <dbReference type="ARBA" id="ARBA00043957"/>
    </source>
</evidence>
<dbReference type="InterPro" id="IPR010997">
    <property type="entry name" value="HRDC-like_sf"/>
</dbReference>
<dbReference type="InterPro" id="IPR002562">
    <property type="entry name" value="3'-5'_exonuclease_dom"/>
</dbReference>
<evidence type="ECO:0000313" key="12">
    <source>
        <dbReference type="Proteomes" id="UP001314170"/>
    </source>
</evidence>
<dbReference type="InterPro" id="IPR036397">
    <property type="entry name" value="RNaseH_sf"/>
</dbReference>
<dbReference type="GO" id="GO:0005730">
    <property type="term" value="C:nucleolus"/>
    <property type="evidence" value="ECO:0007669"/>
    <property type="project" value="TreeGrafter"/>
</dbReference>
<dbReference type="GO" id="GO:0071038">
    <property type="term" value="P:TRAMP-dependent tRNA surveillance pathway"/>
    <property type="evidence" value="ECO:0007669"/>
    <property type="project" value="TreeGrafter"/>
</dbReference>
<dbReference type="CDD" id="cd06147">
    <property type="entry name" value="Rrp6p_like_exo"/>
    <property type="match status" value="1"/>
</dbReference>
<gene>
    <name evidence="11" type="ORF">DCAF_LOCUS16324</name>
</gene>
<evidence type="ECO:0000256" key="7">
    <source>
        <dbReference type="ARBA" id="ARBA00023242"/>
    </source>
</evidence>
<dbReference type="InterPro" id="IPR045092">
    <property type="entry name" value="Rrp6-like"/>
</dbReference>
<dbReference type="GO" id="GO:0000166">
    <property type="term" value="F:nucleotide binding"/>
    <property type="evidence" value="ECO:0007669"/>
    <property type="project" value="InterPro"/>
</dbReference>
<keyword evidence="2" id="KW-0698">rRNA processing</keyword>
<dbReference type="SUPFAM" id="SSF53098">
    <property type="entry name" value="Ribonuclease H-like"/>
    <property type="match status" value="1"/>
</dbReference>
<dbReference type="InterPro" id="IPR012588">
    <property type="entry name" value="Exosome-assoc_fac_Rrp6_N"/>
</dbReference>
<keyword evidence="3" id="KW-0540">Nuclease</keyword>
<organism evidence="11 12">
    <name type="scientific">Dovyalis caffra</name>
    <dbReference type="NCBI Taxonomy" id="77055"/>
    <lineage>
        <taxon>Eukaryota</taxon>
        <taxon>Viridiplantae</taxon>
        <taxon>Streptophyta</taxon>
        <taxon>Embryophyta</taxon>
        <taxon>Tracheophyta</taxon>
        <taxon>Spermatophyta</taxon>
        <taxon>Magnoliopsida</taxon>
        <taxon>eudicotyledons</taxon>
        <taxon>Gunneridae</taxon>
        <taxon>Pentapetalae</taxon>
        <taxon>rosids</taxon>
        <taxon>fabids</taxon>
        <taxon>Malpighiales</taxon>
        <taxon>Salicaceae</taxon>
        <taxon>Flacourtieae</taxon>
        <taxon>Dovyalis</taxon>
    </lineage>
</organism>
<dbReference type="InterPro" id="IPR049559">
    <property type="entry name" value="Rrp6p-like_exo"/>
</dbReference>
<feature type="region of interest" description="Disordered" evidence="9">
    <location>
        <begin position="1"/>
        <end position="21"/>
    </location>
</feature>
<dbReference type="GO" id="GO:0071051">
    <property type="term" value="P:poly(A)-dependent snoRNA 3'-end processing"/>
    <property type="evidence" value="ECO:0007669"/>
    <property type="project" value="TreeGrafter"/>
</dbReference>
<dbReference type="AlphaFoldDB" id="A0AAV1RY22"/>
<dbReference type="GO" id="GO:0003727">
    <property type="term" value="F:single-stranded RNA binding"/>
    <property type="evidence" value="ECO:0007669"/>
    <property type="project" value="TreeGrafter"/>
</dbReference>
<dbReference type="GO" id="GO:0000176">
    <property type="term" value="C:nuclear exosome (RNase complex)"/>
    <property type="evidence" value="ECO:0007669"/>
    <property type="project" value="InterPro"/>
</dbReference>
<accession>A0AAV1RY22</accession>
<reference evidence="11 12" key="1">
    <citation type="submission" date="2024-01" db="EMBL/GenBank/DDBJ databases">
        <authorList>
            <person name="Waweru B."/>
        </authorList>
    </citation>
    <scope>NUCLEOTIDE SEQUENCE [LARGE SCALE GENOMIC DNA]</scope>
</reference>
<feature type="domain" description="HRDC" evidence="10">
    <location>
        <begin position="527"/>
        <end position="607"/>
    </location>
</feature>
<feature type="compositionally biased region" description="Acidic residues" evidence="9">
    <location>
        <begin position="829"/>
        <end position="845"/>
    </location>
</feature>
<evidence type="ECO:0000259" key="10">
    <source>
        <dbReference type="PROSITE" id="PS50967"/>
    </source>
</evidence>
<dbReference type="GO" id="GO:0071044">
    <property type="term" value="P:histone mRNA catabolic process"/>
    <property type="evidence" value="ECO:0007669"/>
    <property type="project" value="TreeGrafter"/>
</dbReference>
<dbReference type="InterPro" id="IPR012337">
    <property type="entry name" value="RNaseH-like_sf"/>
</dbReference>
<dbReference type="Pfam" id="PF01612">
    <property type="entry name" value="DNA_pol_A_exo1"/>
    <property type="match status" value="1"/>
</dbReference>
<dbReference type="PROSITE" id="PS50967">
    <property type="entry name" value="HRDC"/>
    <property type="match status" value="1"/>
</dbReference>
<dbReference type="GO" id="GO:0071035">
    <property type="term" value="P:nuclear polyadenylation-dependent rRNA catabolic process"/>
    <property type="evidence" value="ECO:0007669"/>
    <property type="project" value="TreeGrafter"/>
</dbReference>
<evidence type="ECO:0000313" key="11">
    <source>
        <dbReference type="EMBL" id="CAK7341517.1"/>
    </source>
</evidence>
<dbReference type="Gene3D" id="3.30.420.10">
    <property type="entry name" value="Ribonuclease H-like superfamily/Ribonuclease H"/>
    <property type="match status" value="1"/>
</dbReference>
<dbReference type="Pfam" id="PF00570">
    <property type="entry name" value="HRDC"/>
    <property type="match status" value="1"/>
</dbReference>
<keyword evidence="5" id="KW-0271">Exosome</keyword>
<dbReference type="SUPFAM" id="SSF47819">
    <property type="entry name" value="HRDC-like"/>
    <property type="match status" value="1"/>
</dbReference>
<dbReference type="GO" id="GO:0000175">
    <property type="term" value="F:3'-5'-RNA exonuclease activity"/>
    <property type="evidence" value="ECO:0007669"/>
    <property type="project" value="InterPro"/>
</dbReference>
<dbReference type="SMART" id="SM00341">
    <property type="entry name" value="HRDC"/>
    <property type="match status" value="1"/>
</dbReference>
<dbReference type="FunFam" id="1.10.150.80:FF:000001">
    <property type="entry name" value="Putative exosome component 10"/>
    <property type="match status" value="1"/>
</dbReference>
<evidence type="ECO:0000256" key="3">
    <source>
        <dbReference type="ARBA" id="ARBA00022722"/>
    </source>
</evidence>
<evidence type="ECO:0000256" key="4">
    <source>
        <dbReference type="ARBA" id="ARBA00022801"/>
    </source>
</evidence>
<evidence type="ECO:0000256" key="2">
    <source>
        <dbReference type="ARBA" id="ARBA00022552"/>
    </source>
</evidence>
<comment type="caution">
    <text evidence="11">The sequence shown here is derived from an EMBL/GenBank/DDBJ whole genome shotgun (WGS) entry which is preliminary data.</text>
</comment>
<protein>
    <recommendedName>
        <fullName evidence="10">HRDC domain-containing protein</fullName>
    </recommendedName>
</protein>
<dbReference type="PANTHER" id="PTHR12124">
    <property type="entry name" value="POLYMYOSITIS/SCLERODERMA AUTOANTIGEN-RELATED"/>
    <property type="match status" value="1"/>
</dbReference>
<dbReference type="Gene3D" id="1.10.150.80">
    <property type="entry name" value="HRDC domain"/>
    <property type="match status" value="1"/>
</dbReference>
<evidence type="ECO:0000256" key="6">
    <source>
        <dbReference type="ARBA" id="ARBA00022839"/>
    </source>
</evidence>
<dbReference type="GO" id="GO:0071040">
    <property type="term" value="P:nuclear polyadenylation-dependent antisense transcript catabolic process"/>
    <property type="evidence" value="ECO:0007669"/>
    <property type="project" value="TreeGrafter"/>
</dbReference>
<dbReference type="GO" id="GO:0071036">
    <property type="term" value="P:nuclear polyadenylation-dependent snoRNA catabolic process"/>
    <property type="evidence" value="ECO:0007669"/>
    <property type="project" value="TreeGrafter"/>
</dbReference>
<keyword evidence="6" id="KW-0269">Exonuclease</keyword>
<dbReference type="GO" id="GO:0071037">
    <property type="term" value="P:nuclear polyadenylation-dependent snRNA catabolic process"/>
    <property type="evidence" value="ECO:0007669"/>
    <property type="project" value="TreeGrafter"/>
</dbReference>